<dbReference type="InterPro" id="IPR036244">
    <property type="entry name" value="TipA-like_antibiotic-bd"/>
</dbReference>
<keyword evidence="1" id="KW-0805">Transcription regulation</keyword>
<evidence type="ECO:0000313" key="7">
    <source>
        <dbReference type="Proteomes" id="UP000559885"/>
    </source>
</evidence>
<dbReference type="RefSeq" id="WP_185374916.1">
    <property type="nucleotide sequence ID" value="NZ_JAARRM010000007.1"/>
</dbReference>
<dbReference type="GO" id="GO:0003700">
    <property type="term" value="F:DNA-binding transcription factor activity"/>
    <property type="evidence" value="ECO:0007669"/>
    <property type="project" value="InterPro"/>
</dbReference>
<dbReference type="PANTHER" id="PTHR30204:SF90">
    <property type="entry name" value="HTH-TYPE TRANSCRIPTIONAL ACTIVATOR MTA"/>
    <property type="match status" value="1"/>
</dbReference>
<dbReference type="PROSITE" id="PS50937">
    <property type="entry name" value="HTH_MERR_2"/>
    <property type="match status" value="1"/>
</dbReference>
<dbReference type="Proteomes" id="UP000559885">
    <property type="component" value="Unassembled WGS sequence"/>
</dbReference>
<reference evidence="6 7" key="1">
    <citation type="submission" date="2020-03" db="EMBL/GenBank/DDBJ databases">
        <title>Soil Listeria distribution.</title>
        <authorList>
            <person name="Liao J."/>
            <person name="Wiedmann M."/>
        </authorList>
    </citation>
    <scope>NUCLEOTIDE SEQUENCE [LARGE SCALE GENOMIC DNA]</scope>
    <source>
        <strain evidence="6 7">FSL L7-1507</strain>
    </source>
</reference>
<evidence type="ECO:0000256" key="2">
    <source>
        <dbReference type="ARBA" id="ARBA00023125"/>
    </source>
</evidence>
<dbReference type="EMBL" id="JAARRM010000007">
    <property type="protein sequence ID" value="MBC1522382.1"/>
    <property type="molecule type" value="Genomic_DNA"/>
</dbReference>
<name>A0A841ZSK7_9LIST</name>
<dbReference type="PANTHER" id="PTHR30204">
    <property type="entry name" value="REDOX-CYCLING DRUG-SENSING TRANSCRIPTIONAL ACTIVATOR SOXR"/>
    <property type="match status" value="1"/>
</dbReference>
<organism evidence="6 7">
    <name type="scientific">Listeria aquatica</name>
    <dbReference type="NCBI Taxonomy" id="1494960"/>
    <lineage>
        <taxon>Bacteria</taxon>
        <taxon>Bacillati</taxon>
        <taxon>Bacillota</taxon>
        <taxon>Bacilli</taxon>
        <taxon>Bacillales</taxon>
        <taxon>Listeriaceae</taxon>
        <taxon>Listeria</taxon>
    </lineage>
</organism>
<keyword evidence="2" id="KW-0238">DNA-binding</keyword>
<dbReference type="InterPro" id="IPR009061">
    <property type="entry name" value="DNA-bd_dom_put_sf"/>
</dbReference>
<dbReference type="Gene3D" id="1.10.1660.10">
    <property type="match status" value="1"/>
</dbReference>
<protein>
    <submittedName>
        <fullName evidence="6">MerR family transcriptional regulator</fullName>
    </submittedName>
</protein>
<evidence type="ECO:0000259" key="5">
    <source>
        <dbReference type="PROSITE" id="PS50937"/>
    </source>
</evidence>
<keyword evidence="3" id="KW-0010">Activator</keyword>
<dbReference type="CDD" id="cd01106">
    <property type="entry name" value="HTH_TipAL-Mta"/>
    <property type="match status" value="1"/>
</dbReference>
<dbReference type="AlphaFoldDB" id="A0A841ZSK7"/>
<dbReference type="SMART" id="SM00422">
    <property type="entry name" value="HTH_MERR"/>
    <property type="match status" value="1"/>
</dbReference>
<evidence type="ECO:0000313" key="6">
    <source>
        <dbReference type="EMBL" id="MBC1522382.1"/>
    </source>
</evidence>
<dbReference type="SUPFAM" id="SSF89082">
    <property type="entry name" value="Antibiotic binding domain of TipA-like multidrug resistance regulators"/>
    <property type="match status" value="1"/>
</dbReference>
<dbReference type="InterPro" id="IPR000551">
    <property type="entry name" value="MerR-type_HTH_dom"/>
</dbReference>
<feature type="domain" description="HTH merR-type" evidence="5">
    <location>
        <begin position="1"/>
        <end position="71"/>
    </location>
</feature>
<dbReference type="InterPro" id="IPR047057">
    <property type="entry name" value="MerR_fam"/>
</dbReference>
<comment type="caution">
    <text evidence="6">The sequence shown here is derived from an EMBL/GenBank/DDBJ whole genome shotgun (WGS) entry which is preliminary data.</text>
</comment>
<evidence type="ECO:0000256" key="3">
    <source>
        <dbReference type="ARBA" id="ARBA00023159"/>
    </source>
</evidence>
<keyword evidence="4" id="KW-0804">Transcription</keyword>
<proteinExistence type="predicted"/>
<dbReference type="SUPFAM" id="SSF46955">
    <property type="entry name" value="Putative DNA-binding domain"/>
    <property type="match status" value="1"/>
</dbReference>
<dbReference type="Pfam" id="PF07739">
    <property type="entry name" value="TipAS"/>
    <property type="match status" value="1"/>
</dbReference>
<gene>
    <name evidence="6" type="ORF">HB912_12060</name>
</gene>
<dbReference type="Pfam" id="PF13411">
    <property type="entry name" value="MerR_1"/>
    <property type="match status" value="1"/>
</dbReference>
<evidence type="ECO:0000256" key="4">
    <source>
        <dbReference type="ARBA" id="ARBA00023163"/>
    </source>
</evidence>
<dbReference type="InterPro" id="IPR012925">
    <property type="entry name" value="TipAS_dom"/>
</dbReference>
<dbReference type="Gene3D" id="1.10.490.50">
    <property type="entry name" value="Antibiotic binding domain of TipA-like multidrug resistance regulators"/>
    <property type="match status" value="1"/>
</dbReference>
<evidence type="ECO:0000256" key="1">
    <source>
        <dbReference type="ARBA" id="ARBA00023015"/>
    </source>
</evidence>
<accession>A0A841ZSK7</accession>
<sequence length="250" mass="28976">MEYTIQKLATLAGVSSRTLRYYDEIGLLKPARVSSNGYRIYGQEQVDLLQQILFYREMEVSLPAIQEILENPKFDEKEALKKHYAELLQKEKRLKWLIATVEKTLQAKEGKITMSDQEKFEAFKADLISQNEEKFGTEIREKYGEEIIEKSNHKVANMSEANYQKVTQLDARLSELLIMMQAGVTKDLEQEVFQTHKAWLSYFWPSYSEEAHLGIVEMYLADPRFTAYYDDKAGAGAAKLLHDAVQNELR</sequence>
<dbReference type="GO" id="GO:0003677">
    <property type="term" value="F:DNA binding"/>
    <property type="evidence" value="ECO:0007669"/>
    <property type="project" value="UniProtKB-KW"/>
</dbReference>